<protein>
    <submittedName>
        <fullName evidence="1">Uncharacterized protein</fullName>
    </submittedName>
</protein>
<gene>
    <name evidence="1" type="ORF">GGR95_001354</name>
</gene>
<proteinExistence type="predicted"/>
<sequence>MLTNTYITTDADQRLREGLAVVVQGVSDAK</sequence>
<dbReference type="AlphaFoldDB" id="A0A7W6H0K9"/>
<evidence type="ECO:0000313" key="2">
    <source>
        <dbReference type="Proteomes" id="UP000530268"/>
    </source>
</evidence>
<comment type="caution">
    <text evidence="1">The sequence shown here is derived from an EMBL/GenBank/DDBJ whole genome shotgun (WGS) entry which is preliminary data.</text>
</comment>
<reference evidence="1 2" key="1">
    <citation type="submission" date="2020-08" db="EMBL/GenBank/DDBJ databases">
        <title>Genomic Encyclopedia of Type Strains, Phase IV (KMG-IV): sequencing the most valuable type-strain genomes for metagenomic binning, comparative biology and taxonomic classification.</title>
        <authorList>
            <person name="Goeker M."/>
        </authorList>
    </citation>
    <scope>NUCLEOTIDE SEQUENCE [LARGE SCALE GENOMIC DNA]</scope>
    <source>
        <strain evidence="1 2">DSM 102234</strain>
    </source>
</reference>
<keyword evidence="2" id="KW-1185">Reference proteome</keyword>
<dbReference type="Proteomes" id="UP000530268">
    <property type="component" value="Unassembled WGS sequence"/>
</dbReference>
<evidence type="ECO:0000313" key="1">
    <source>
        <dbReference type="EMBL" id="MBB3993723.1"/>
    </source>
</evidence>
<organism evidence="1 2">
    <name type="scientific">Sulfitobacter undariae</name>
    <dbReference type="NCBI Taxonomy" id="1563671"/>
    <lineage>
        <taxon>Bacteria</taxon>
        <taxon>Pseudomonadati</taxon>
        <taxon>Pseudomonadota</taxon>
        <taxon>Alphaproteobacteria</taxon>
        <taxon>Rhodobacterales</taxon>
        <taxon>Roseobacteraceae</taxon>
        <taxon>Sulfitobacter</taxon>
    </lineage>
</organism>
<name>A0A7W6H0K9_9RHOB</name>
<accession>A0A7W6H0K9</accession>
<dbReference type="EMBL" id="JACIEI010000003">
    <property type="protein sequence ID" value="MBB3993723.1"/>
    <property type="molecule type" value="Genomic_DNA"/>
</dbReference>